<protein>
    <submittedName>
        <fullName evidence="2">Siderophore-interacting protein</fullName>
    </submittedName>
</protein>
<dbReference type="Proteomes" id="UP001597417">
    <property type="component" value="Unassembled WGS sequence"/>
</dbReference>
<accession>A0ABW5FM62</accession>
<dbReference type="Pfam" id="PF04954">
    <property type="entry name" value="SIP"/>
    <property type="match status" value="1"/>
</dbReference>
<comment type="caution">
    <text evidence="2">The sequence shown here is derived from an EMBL/GenBank/DDBJ whole genome shotgun (WGS) entry which is preliminary data.</text>
</comment>
<evidence type="ECO:0000259" key="1">
    <source>
        <dbReference type="PROSITE" id="PS51384"/>
    </source>
</evidence>
<reference evidence="3" key="1">
    <citation type="journal article" date="2019" name="Int. J. Syst. Evol. Microbiol.">
        <title>The Global Catalogue of Microorganisms (GCM) 10K type strain sequencing project: providing services to taxonomists for standard genome sequencing and annotation.</title>
        <authorList>
            <consortium name="The Broad Institute Genomics Platform"/>
            <consortium name="The Broad Institute Genome Sequencing Center for Infectious Disease"/>
            <person name="Wu L."/>
            <person name="Ma J."/>
        </authorList>
    </citation>
    <scope>NUCLEOTIDE SEQUENCE [LARGE SCALE GENOMIC DNA]</scope>
    <source>
        <strain evidence="3">CGMCC 4.7645</strain>
    </source>
</reference>
<dbReference type="PANTHER" id="PTHR30157">
    <property type="entry name" value="FERRIC REDUCTASE, NADPH-DEPENDENT"/>
    <property type="match status" value="1"/>
</dbReference>
<dbReference type="PROSITE" id="PS51384">
    <property type="entry name" value="FAD_FR"/>
    <property type="match status" value="1"/>
</dbReference>
<name>A0ABW5FM62_9PSEU</name>
<dbReference type="SUPFAM" id="SSF63380">
    <property type="entry name" value="Riboflavin synthase domain-like"/>
    <property type="match status" value="1"/>
</dbReference>
<dbReference type="CDD" id="cd06193">
    <property type="entry name" value="siderophore_interacting"/>
    <property type="match status" value="1"/>
</dbReference>
<dbReference type="InterPro" id="IPR007037">
    <property type="entry name" value="SIP_rossman_dom"/>
</dbReference>
<organism evidence="2 3">
    <name type="scientific">Amycolatopsis pigmentata</name>
    <dbReference type="NCBI Taxonomy" id="450801"/>
    <lineage>
        <taxon>Bacteria</taxon>
        <taxon>Bacillati</taxon>
        <taxon>Actinomycetota</taxon>
        <taxon>Actinomycetes</taxon>
        <taxon>Pseudonocardiales</taxon>
        <taxon>Pseudonocardiaceae</taxon>
        <taxon>Amycolatopsis</taxon>
    </lineage>
</organism>
<keyword evidence="3" id="KW-1185">Reference proteome</keyword>
<proteinExistence type="predicted"/>
<dbReference type="Pfam" id="PF08021">
    <property type="entry name" value="FAD_binding_9"/>
    <property type="match status" value="1"/>
</dbReference>
<dbReference type="InterPro" id="IPR017938">
    <property type="entry name" value="Riboflavin_synthase-like_b-brl"/>
</dbReference>
<dbReference type="Gene3D" id="2.40.30.10">
    <property type="entry name" value="Translation factors"/>
    <property type="match status" value="1"/>
</dbReference>
<dbReference type="InterPro" id="IPR039374">
    <property type="entry name" value="SIP_fam"/>
</dbReference>
<dbReference type="Gene3D" id="3.40.50.80">
    <property type="entry name" value="Nucleotide-binding domain of ferredoxin-NADP reductase (FNR) module"/>
    <property type="match status" value="1"/>
</dbReference>
<dbReference type="InterPro" id="IPR039261">
    <property type="entry name" value="FNR_nucleotide-bd"/>
</dbReference>
<gene>
    <name evidence="2" type="ORF">ACFSXZ_07300</name>
</gene>
<dbReference type="PANTHER" id="PTHR30157:SF0">
    <property type="entry name" value="NADPH-DEPENDENT FERRIC-CHELATE REDUCTASE"/>
    <property type="match status" value="1"/>
</dbReference>
<dbReference type="InterPro" id="IPR013113">
    <property type="entry name" value="SIP_FAD-bd"/>
</dbReference>
<evidence type="ECO:0000313" key="2">
    <source>
        <dbReference type="EMBL" id="MFD2416130.1"/>
    </source>
</evidence>
<evidence type="ECO:0000313" key="3">
    <source>
        <dbReference type="Proteomes" id="UP001597417"/>
    </source>
</evidence>
<dbReference type="RefSeq" id="WP_378262562.1">
    <property type="nucleotide sequence ID" value="NZ_JBHUKR010000004.1"/>
</dbReference>
<dbReference type="InterPro" id="IPR017927">
    <property type="entry name" value="FAD-bd_FR_type"/>
</dbReference>
<feature type="domain" description="FAD-binding FR-type" evidence="1">
    <location>
        <begin position="1"/>
        <end position="134"/>
    </location>
</feature>
<sequence length="289" mass="31275">MTRLPVGLIRVAEAGRITPGMARITFEGAHLTGREPDRQVKLYFPKPGQDLPRLPDADGGFAGWYQAFTAIPEPERPWTRSYTVRAHDPGTSTVTVDFVLHGDSGEGPATRWARSARPGDTLGMFGPSDMFARTVPLSASLAEADWVLMAGDETTLPAIGTMIESLPDGVRVLAYVEVADAAEEQRFDTRGEVTLRWLHRDGIPAGHSDLLTNAVTEAEFPAGSVFAWLGGEAGTVRALRRYLVGDRKIDKTAIDFTGYWRAGLTQDDPPTGEDLADANELLAAARDAV</sequence>
<dbReference type="EMBL" id="JBHUKR010000004">
    <property type="protein sequence ID" value="MFD2416130.1"/>
    <property type="molecule type" value="Genomic_DNA"/>
</dbReference>